<feature type="chain" id="PRO_5045533295" description="MoaF-like domain-containing protein" evidence="1">
    <location>
        <begin position="22"/>
        <end position="149"/>
    </location>
</feature>
<comment type="caution">
    <text evidence="3">The sequence shown here is derived from an EMBL/GenBank/DDBJ whole genome shotgun (WGS) entry which is preliminary data.</text>
</comment>
<dbReference type="InterPro" id="IPR012674">
    <property type="entry name" value="Calycin"/>
</dbReference>
<evidence type="ECO:0000256" key="1">
    <source>
        <dbReference type="SAM" id="SignalP"/>
    </source>
</evidence>
<dbReference type="Gene3D" id="2.40.128.20">
    <property type="match status" value="1"/>
</dbReference>
<dbReference type="RefSeq" id="WP_382383342.1">
    <property type="nucleotide sequence ID" value="NZ_JBHMEZ010000012.1"/>
</dbReference>
<dbReference type="Proteomes" id="UP001589605">
    <property type="component" value="Unassembled WGS sequence"/>
</dbReference>
<dbReference type="InterPro" id="IPR053892">
    <property type="entry name" value="MoaF-like"/>
</dbReference>
<organism evidence="3 4">
    <name type="scientific">Formosa undariae</name>
    <dbReference type="NCBI Taxonomy" id="1325436"/>
    <lineage>
        <taxon>Bacteria</taxon>
        <taxon>Pseudomonadati</taxon>
        <taxon>Bacteroidota</taxon>
        <taxon>Flavobacteriia</taxon>
        <taxon>Flavobacteriales</taxon>
        <taxon>Flavobacteriaceae</taxon>
        <taxon>Formosa</taxon>
    </lineage>
</organism>
<keyword evidence="1" id="KW-0732">Signal</keyword>
<feature type="signal peptide" evidence="1">
    <location>
        <begin position="1"/>
        <end position="21"/>
    </location>
</feature>
<evidence type="ECO:0000259" key="2">
    <source>
        <dbReference type="Pfam" id="PF22036"/>
    </source>
</evidence>
<keyword evidence="4" id="KW-1185">Reference proteome</keyword>
<proteinExistence type="predicted"/>
<feature type="domain" description="MoaF-like" evidence="2">
    <location>
        <begin position="42"/>
        <end position="122"/>
    </location>
</feature>
<name>A0ABV5F3F7_9FLAO</name>
<reference evidence="3 4" key="1">
    <citation type="submission" date="2024-09" db="EMBL/GenBank/DDBJ databases">
        <authorList>
            <person name="Sun Q."/>
            <person name="Mori K."/>
        </authorList>
    </citation>
    <scope>NUCLEOTIDE SEQUENCE [LARGE SCALE GENOMIC DNA]</scope>
    <source>
        <strain evidence="3 4">CECT 8286</strain>
    </source>
</reference>
<accession>A0ABV5F3F7</accession>
<evidence type="ECO:0000313" key="4">
    <source>
        <dbReference type="Proteomes" id="UP001589605"/>
    </source>
</evidence>
<dbReference type="Pfam" id="PF22036">
    <property type="entry name" value="MoaF_like"/>
    <property type="match status" value="1"/>
</dbReference>
<evidence type="ECO:0000313" key="3">
    <source>
        <dbReference type="EMBL" id="MFB9053977.1"/>
    </source>
</evidence>
<sequence>MKSKLVTLICLLVIGIGQGFAQTKTTEDAKFQFNTPEHYMDGYSLNFQYQDGKAIHMEFDNGKAQYEWISGPGTGKGNSDIPYRSRKIGENLYLVNWHETGLKDYLTIVFDFEKMIIHSSVIIGYENQPDRPLKTVFLTGVIDHLKKAE</sequence>
<protein>
    <recommendedName>
        <fullName evidence="2">MoaF-like domain-containing protein</fullName>
    </recommendedName>
</protein>
<gene>
    <name evidence="3" type="ORF">ACFFVB_12895</name>
</gene>
<dbReference type="EMBL" id="JBHMEZ010000012">
    <property type="protein sequence ID" value="MFB9053977.1"/>
    <property type="molecule type" value="Genomic_DNA"/>
</dbReference>